<dbReference type="RefSeq" id="WP_146523320.1">
    <property type="nucleotide sequence ID" value="NZ_CP151726.1"/>
</dbReference>
<dbReference type="SMART" id="SM00228">
    <property type="entry name" value="PDZ"/>
    <property type="match status" value="1"/>
</dbReference>
<protein>
    <submittedName>
        <fullName evidence="6">Caspase domain protein</fullName>
    </submittedName>
</protein>
<dbReference type="Gene3D" id="2.30.42.10">
    <property type="match status" value="1"/>
</dbReference>
<dbReference type="SUPFAM" id="SSF50156">
    <property type="entry name" value="PDZ domain-like"/>
    <property type="match status" value="1"/>
</dbReference>
<proteinExistence type="predicted"/>
<sequence precursor="true">MKSRVAMTIGCALTFVSLVSAQQRPALQGSDGSTQLVLDAGGFSGEVNGLRFSPDGREIIVGGEKLVRCWDIASGDLRWTLRGQRGTASLGNVGDLCVTNDTLTVGIQGLGETFRDYDYQTLPPTFLRTQGMKNVAINRVVRSADGRHIAFHGVDLKGDQPKRSIFSFDTQANRMTIRLDCEFITYLGFPTSDSHLYGFTDRGAFAFDAVTGQTVENGGHLPAIQAANRLIVDSLPYEAKPAFFEPMIEQQMIVVSAIGESNGAPKYIVATCNMSDGKPVGVYEKHRYLPSRPAVSPDGKLIAAGDTLGEIHVWEAATGNPVRVFKSGTRPIWDVGFDETGTKIGFGIRPNQGKEWRTNHWSELDQVFDLVKRRIVPASGETFRQELINDGQRWIKSTKDKTIETLNFQLEMQDQTSSPIAKGKVYDSYIWTYSLLRSLGQAQPGSFAFADRNIVFLGFPTQGVLVNHAMMMGHEESVTAMSESSDGRFLATSGMDGTIRIWNLERFGQSGTVDLDISFENGLIHQVAAGGASEKAGVKPGDYLLKIGDVDVSEIGQLSADNRFPYMPGDKVTLTLRRGEENYQADVELIRDPMLRARLLLSLFISRDNEWVLWTPEGYYDASPRGDSLIGWHVNRGWDQAADYYPARLFQENFYRPDVIDQVLVLGNTSEAIAAANAQQARPPKPMDLRDKQQMNEVQPPSIQIVSPQTGSLVQDETVIVEVQCASTGMPIREVRVLVNGIAVGKPILPSAESLQAPLKQTVTLTPGRNVLTAVALTPAARSVSNEVIVELEQNVPEPTILKSKLFVLSVGVSQFQHEEYNLNFADNDATEFAKLFAERQSGLYRDVQSKLLVNQDATRQGILDAMDWLVENCQPTDVAVMFVSSHGVRDARDNYYFAPHDLDVERMRSTGLRWSEVQALIEDLPCKFLLFADTCHSGGVSGGQGSIRDPLRSLAQEEVGAVVFCSSLPREESLERPDWGHGAFTKAILDAAADRDSDLDKPGDGLLTLSEIQFNLSRRVKKLTNDAQHPVILQPPTVSDFNVLSISTP</sequence>
<evidence type="ECO:0000313" key="6">
    <source>
        <dbReference type="EMBL" id="TWT92117.1"/>
    </source>
</evidence>
<dbReference type="Pfam" id="PF00400">
    <property type="entry name" value="WD40"/>
    <property type="match status" value="2"/>
</dbReference>
<dbReference type="Gene3D" id="2.130.10.10">
    <property type="entry name" value="YVTN repeat-like/Quinoprotein amine dehydrogenase"/>
    <property type="match status" value="3"/>
</dbReference>
<dbReference type="SMART" id="SM00320">
    <property type="entry name" value="WD40"/>
    <property type="match status" value="4"/>
</dbReference>
<evidence type="ECO:0000259" key="5">
    <source>
        <dbReference type="SMART" id="SM00228"/>
    </source>
</evidence>
<keyword evidence="1 3" id="KW-0853">WD repeat</keyword>
<dbReference type="InterPro" id="IPR011600">
    <property type="entry name" value="Pept_C14_caspase"/>
</dbReference>
<keyword evidence="7" id="KW-1185">Reference proteome</keyword>
<dbReference type="InterPro" id="IPR013783">
    <property type="entry name" value="Ig-like_fold"/>
</dbReference>
<dbReference type="PROSITE" id="PS50294">
    <property type="entry name" value="WD_REPEATS_REGION"/>
    <property type="match status" value="1"/>
</dbReference>
<evidence type="ECO:0000313" key="7">
    <source>
        <dbReference type="Proteomes" id="UP000320176"/>
    </source>
</evidence>
<dbReference type="EMBL" id="SJPN01000012">
    <property type="protein sequence ID" value="TWT92117.1"/>
    <property type="molecule type" value="Genomic_DNA"/>
</dbReference>
<dbReference type="InterPro" id="IPR015943">
    <property type="entry name" value="WD40/YVTN_repeat-like_dom_sf"/>
</dbReference>
<dbReference type="PANTHER" id="PTHR19879:SF9">
    <property type="entry name" value="TRANSCRIPTION INITIATION FACTOR TFIID SUBUNIT 5"/>
    <property type="match status" value="1"/>
</dbReference>
<dbReference type="Proteomes" id="UP000320176">
    <property type="component" value="Unassembled WGS sequence"/>
</dbReference>
<dbReference type="InterPro" id="IPR001680">
    <property type="entry name" value="WD40_rpt"/>
</dbReference>
<evidence type="ECO:0000256" key="4">
    <source>
        <dbReference type="SAM" id="SignalP"/>
    </source>
</evidence>
<dbReference type="InterPro" id="IPR019775">
    <property type="entry name" value="WD40_repeat_CS"/>
</dbReference>
<dbReference type="InterPro" id="IPR011047">
    <property type="entry name" value="Quinoprotein_ADH-like_sf"/>
</dbReference>
<dbReference type="OrthoDB" id="248495at2"/>
<dbReference type="SUPFAM" id="SSF50998">
    <property type="entry name" value="Quinoprotein alcohol dehydrogenase-like"/>
    <property type="match status" value="1"/>
</dbReference>
<accession>A0A5C5ZYQ3</accession>
<dbReference type="InterPro" id="IPR029030">
    <property type="entry name" value="Caspase-like_dom_sf"/>
</dbReference>
<keyword evidence="2" id="KW-0677">Repeat</keyword>
<feature type="domain" description="PDZ" evidence="5">
    <location>
        <begin position="493"/>
        <end position="580"/>
    </location>
</feature>
<dbReference type="InterPro" id="IPR001478">
    <property type="entry name" value="PDZ"/>
</dbReference>
<evidence type="ECO:0000256" key="2">
    <source>
        <dbReference type="ARBA" id="ARBA00022737"/>
    </source>
</evidence>
<dbReference type="GO" id="GO:0004197">
    <property type="term" value="F:cysteine-type endopeptidase activity"/>
    <property type="evidence" value="ECO:0007669"/>
    <property type="project" value="InterPro"/>
</dbReference>
<feature type="signal peptide" evidence="4">
    <location>
        <begin position="1"/>
        <end position="21"/>
    </location>
</feature>
<dbReference type="AlphaFoldDB" id="A0A5C5ZYQ3"/>
<dbReference type="Gene3D" id="2.60.40.10">
    <property type="entry name" value="Immunoglobulins"/>
    <property type="match status" value="1"/>
</dbReference>
<dbReference type="PROSITE" id="PS00678">
    <property type="entry name" value="WD_REPEATS_1"/>
    <property type="match status" value="1"/>
</dbReference>
<dbReference type="PROSITE" id="PS50082">
    <property type="entry name" value="WD_REPEATS_2"/>
    <property type="match status" value="1"/>
</dbReference>
<feature type="repeat" description="WD" evidence="3">
    <location>
        <begin position="471"/>
        <end position="505"/>
    </location>
</feature>
<dbReference type="InterPro" id="IPR036034">
    <property type="entry name" value="PDZ_sf"/>
</dbReference>
<dbReference type="PANTHER" id="PTHR19879">
    <property type="entry name" value="TRANSCRIPTION INITIATION FACTOR TFIID"/>
    <property type="match status" value="1"/>
</dbReference>
<dbReference type="Gene3D" id="3.40.50.1460">
    <property type="match status" value="1"/>
</dbReference>
<dbReference type="GO" id="GO:0006508">
    <property type="term" value="P:proteolysis"/>
    <property type="evidence" value="ECO:0007669"/>
    <property type="project" value="InterPro"/>
</dbReference>
<name>A0A5C5ZYQ3_9BACT</name>
<evidence type="ECO:0000256" key="1">
    <source>
        <dbReference type="ARBA" id="ARBA00022574"/>
    </source>
</evidence>
<comment type="caution">
    <text evidence="6">The sequence shown here is derived from an EMBL/GenBank/DDBJ whole genome shotgun (WGS) entry which is preliminary data.</text>
</comment>
<organism evidence="6 7">
    <name type="scientific">Stieleria varia</name>
    <dbReference type="NCBI Taxonomy" id="2528005"/>
    <lineage>
        <taxon>Bacteria</taxon>
        <taxon>Pseudomonadati</taxon>
        <taxon>Planctomycetota</taxon>
        <taxon>Planctomycetia</taxon>
        <taxon>Pirellulales</taxon>
        <taxon>Pirellulaceae</taxon>
        <taxon>Stieleria</taxon>
    </lineage>
</organism>
<dbReference type="SUPFAM" id="SSF52129">
    <property type="entry name" value="Caspase-like"/>
    <property type="match status" value="1"/>
</dbReference>
<gene>
    <name evidence="6" type="ORF">Pla52n_64140</name>
</gene>
<keyword evidence="4" id="KW-0732">Signal</keyword>
<feature type="chain" id="PRO_5023010903" evidence="4">
    <location>
        <begin position="22"/>
        <end position="1050"/>
    </location>
</feature>
<dbReference type="Pfam" id="PF00656">
    <property type="entry name" value="Peptidase_C14"/>
    <property type="match status" value="1"/>
</dbReference>
<evidence type="ECO:0000256" key="3">
    <source>
        <dbReference type="PROSITE-ProRule" id="PRU00221"/>
    </source>
</evidence>
<reference evidence="6 7" key="1">
    <citation type="submission" date="2019-02" db="EMBL/GenBank/DDBJ databases">
        <title>Deep-cultivation of Planctomycetes and their phenomic and genomic characterization uncovers novel biology.</title>
        <authorList>
            <person name="Wiegand S."/>
            <person name="Jogler M."/>
            <person name="Boedeker C."/>
            <person name="Pinto D."/>
            <person name="Vollmers J."/>
            <person name="Rivas-Marin E."/>
            <person name="Kohn T."/>
            <person name="Peeters S.H."/>
            <person name="Heuer A."/>
            <person name="Rast P."/>
            <person name="Oberbeckmann S."/>
            <person name="Bunk B."/>
            <person name="Jeske O."/>
            <person name="Meyerdierks A."/>
            <person name="Storesund J.E."/>
            <person name="Kallscheuer N."/>
            <person name="Luecker S."/>
            <person name="Lage O.M."/>
            <person name="Pohl T."/>
            <person name="Merkel B.J."/>
            <person name="Hornburger P."/>
            <person name="Mueller R.-W."/>
            <person name="Bruemmer F."/>
            <person name="Labrenz M."/>
            <person name="Spormann A.M."/>
            <person name="Op Den Camp H."/>
            <person name="Overmann J."/>
            <person name="Amann R."/>
            <person name="Jetten M.S.M."/>
            <person name="Mascher T."/>
            <person name="Medema M.H."/>
            <person name="Devos D.P."/>
            <person name="Kaster A.-K."/>
            <person name="Ovreas L."/>
            <person name="Rohde M."/>
            <person name="Galperin M.Y."/>
            <person name="Jogler C."/>
        </authorList>
    </citation>
    <scope>NUCLEOTIDE SEQUENCE [LARGE SCALE GENOMIC DNA]</scope>
    <source>
        <strain evidence="6 7">Pla52n</strain>
    </source>
</reference>